<dbReference type="AlphaFoldDB" id="A0A8H3EEW7"/>
<feature type="transmembrane region" description="Helical" evidence="6">
    <location>
        <begin position="361"/>
        <end position="388"/>
    </location>
</feature>
<keyword evidence="9" id="KW-1185">Reference proteome</keyword>
<evidence type="ECO:0000256" key="6">
    <source>
        <dbReference type="SAM" id="Phobius"/>
    </source>
</evidence>
<dbReference type="GO" id="GO:0016020">
    <property type="term" value="C:membrane"/>
    <property type="evidence" value="ECO:0007669"/>
    <property type="project" value="UniProtKB-SubCell"/>
</dbReference>
<sequence>MSEAIQDPEKKEIMVDEEKHRRRESVTEYIDELEQAYQADISFAAILNGTAAAPLTTFEKKAALINAELDKFGMGRYQWCIWFLCGFGYFLDLAWAEGVGLGAISMYQEFGVPTTRQGDIYSCGNAGLAVGALTFGLLVDVIGRKWAFNLTCLICSFFGLFLAAPHYNYGAICALYLLACLGLGGNIPIDAAITLEFLPQGRRNLVALLSMWQPIGVVVAAAVAYGTTAKWRCNPKLPACDGSGVPCCQPADNMGWRYEFIILGLLTLTVFFLRFAVFNFYESPKYLLGKGREAEAIEVLHKIAKFNKAPPPTLTLEMFAEIDAMHGNTMNAPAYDNKQAVKEFFAQFGHLKELFTRKLQLFIFILMAIAYMGDYWSFNLAGSFLPIILANNGVAHGTDVTETYREYVYIYLPGIIGAILALASVQLPIVGRKWSLVFSAVCQGLSMAMYTQVKTTVGYVGLNALEYIMQTATPQFFNAVLYASAPELFDTIYRGSASGMLSCLGRLAGIVAPFAGAEYLTGGSGILWLGAGGIWLAAFSMVFLPVEMRDRQMF</sequence>
<organism evidence="8 9">
    <name type="scientific">Gomphillus americanus</name>
    <dbReference type="NCBI Taxonomy" id="1940652"/>
    <lineage>
        <taxon>Eukaryota</taxon>
        <taxon>Fungi</taxon>
        <taxon>Dikarya</taxon>
        <taxon>Ascomycota</taxon>
        <taxon>Pezizomycotina</taxon>
        <taxon>Lecanoromycetes</taxon>
        <taxon>OSLEUM clade</taxon>
        <taxon>Ostropomycetidae</taxon>
        <taxon>Ostropales</taxon>
        <taxon>Graphidaceae</taxon>
        <taxon>Gomphilloideae</taxon>
        <taxon>Gomphillus</taxon>
    </lineage>
</organism>
<feature type="domain" description="Major facilitator superfamily (MFS) profile" evidence="7">
    <location>
        <begin position="81"/>
        <end position="549"/>
    </location>
</feature>
<feature type="transmembrane region" description="Helical" evidence="6">
    <location>
        <begin position="146"/>
        <end position="163"/>
    </location>
</feature>
<evidence type="ECO:0000259" key="7">
    <source>
        <dbReference type="PROSITE" id="PS50850"/>
    </source>
</evidence>
<protein>
    <recommendedName>
        <fullName evidence="7">Major facilitator superfamily (MFS) profile domain-containing protein</fullName>
    </recommendedName>
</protein>
<comment type="caution">
    <text evidence="8">The sequence shown here is derived from an EMBL/GenBank/DDBJ whole genome shotgun (WGS) entry which is preliminary data.</text>
</comment>
<proteinExistence type="predicted"/>
<feature type="transmembrane region" description="Helical" evidence="6">
    <location>
        <begin position="79"/>
        <end position="107"/>
    </location>
</feature>
<evidence type="ECO:0000256" key="4">
    <source>
        <dbReference type="ARBA" id="ARBA00022989"/>
    </source>
</evidence>
<feature type="transmembrane region" description="Helical" evidence="6">
    <location>
        <begin position="119"/>
        <end position="139"/>
    </location>
</feature>
<dbReference type="PROSITE" id="PS50850">
    <property type="entry name" value="MFS"/>
    <property type="match status" value="1"/>
</dbReference>
<dbReference type="GO" id="GO:0022857">
    <property type="term" value="F:transmembrane transporter activity"/>
    <property type="evidence" value="ECO:0007669"/>
    <property type="project" value="InterPro"/>
</dbReference>
<feature type="transmembrane region" description="Helical" evidence="6">
    <location>
        <begin position="260"/>
        <end position="281"/>
    </location>
</feature>
<dbReference type="OrthoDB" id="4139357at2759"/>
<dbReference type="Pfam" id="PF07690">
    <property type="entry name" value="MFS_1"/>
    <property type="match status" value="1"/>
</dbReference>
<feature type="transmembrane region" description="Helical" evidence="6">
    <location>
        <begin position="205"/>
        <end position="225"/>
    </location>
</feature>
<comment type="subcellular location">
    <subcellularLocation>
        <location evidence="1">Membrane</location>
        <topology evidence="1">Multi-pass membrane protein</topology>
    </subcellularLocation>
</comment>
<reference evidence="8" key="1">
    <citation type="submission" date="2021-03" db="EMBL/GenBank/DDBJ databases">
        <authorList>
            <person name="Tagirdzhanova G."/>
        </authorList>
    </citation>
    <scope>NUCLEOTIDE SEQUENCE</scope>
</reference>
<dbReference type="EMBL" id="CAJPDQ010000002">
    <property type="protein sequence ID" value="CAF9905521.1"/>
    <property type="molecule type" value="Genomic_DNA"/>
</dbReference>
<dbReference type="SUPFAM" id="SSF103473">
    <property type="entry name" value="MFS general substrate transporter"/>
    <property type="match status" value="1"/>
</dbReference>
<feature type="transmembrane region" description="Helical" evidence="6">
    <location>
        <begin position="526"/>
        <end position="546"/>
    </location>
</feature>
<keyword evidence="3 6" id="KW-0812">Transmembrane</keyword>
<keyword evidence="4 6" id="KW-1133">Transmembrane helix</keyword>
<feature type="transmembrane region" description="Helical" evidence="6">
    <location>
        <begin position="408"/>
        <end position="427"/>
    </location>
</feature>
<name>A0A8H3EEW7_9LECA</name>
<evidence type="ECO:0000256" key="3">
    <source>
        <dbReference type="ARBA" id="ARBA00022692"/>
    </source>
</evidence>
<dbReference type="InterPro" id="IPR020846">
    <property type="entry name" value="MFS_dom"/>
</dbReference>
<evidence type="ECO:0000313" key="9">
    <source>
        <dbReference type="Proteomes" id="UP000664169"/>
    </source>
</evidence>
<dbReference type="PANTHER" id="PTHR23511:SF3">
    <property type="entry name" value="MAJOR FACILITATOR SUPERFAMILY (MFS) PROFILE DOMAIN-CONTAINING PROTEIN"/>
    <property type="match status" value="1"/>
</dbReference>
<feature type="transmembrane region" description="Helical" evidence="6">
    <location>
        <begin position="169"/>
        <end position="193"/>
    </location>
</feature>
<evidence type="ECO:0000313" key="8">
    <source>
        <dbReference type="EMBL" id="CAF9905521.1"/>
    </source>
</evidence>
<dbReference type="InterPro" id="IPR011701">
    <property type="entry name" value="MFS"/>
</dbReference>
<dbReference type="Proteomes" id="UP000664169">
    <property type="component" value="Unassembled WGS sequence"/>
</dbReference>
<keyword evidence="2" id="KW-0813">Transport</keyword>
<accession>A0A8H3EEW7</accession>
<dbReference type="PANTHER" id="PTHR23511">
    <property type="entry name" value="SYNAPTIC VESICLE GLYCOPROTEIN 2"/>
    <property type="match status" value="1"/>
</dbReference>
<evidence type="ECO:0000256" key="5">
    <source>
        <dbReference type="ARBA" id="ARBA00023136"/>
    </source>
</evidence>
<gene>
    <name evidence="8" type="ORF">GOMPHAMPRED_003240</name>
</gene>
<keyword evidence="5 6" id="KW-0472">Membrane</keyword>
<dbReference type="InterPro" id="IPR036259">
    <property type="entry name" value="MFS_trans_sf"/>
</dbReference>
<dbReference type="Gene3D" id="1.20.1250.20">
    <property type="entry name" value="MFS general substrate transporter like domains"/>
    <property type="match status" value="1"/>
</dbReference>
<evidence type="ECO:0000256" key="1">
    <source>
        <dbReference type="ARBA" id="ARBA00004141"/>
    </source>
</evidence>
<evidence type="ECO:0000256" key="2">
    <source>
        <dbReference type="ARBA" id="ARBA00022448"/>
    </source>
</evidence>